<dbReference type="PANTHER" id="PTHR35191">
    <property type="entry name" value="PROPHAGE SIDE TAIL FIBER PROTEIN HOMOLOG STFQ-RELATED"/>
    <property type="match status" value="1"/>
</dbReference>
<feature type="domain" description="Putative tail fiber protein gp53-like C-terminal" evidence="5">
    <location>
        <begin position="679"/>
        <end position="755"/>
    </location>
</feature>
<name>A0A1B7IQU1_9ENTR</name>
<evidence type="ECO:0000256" key="3">
    <source>
        <dbReference type="SAM" id="SignalP"/>
    </source>
</evidence>
<keyword evidence="7" id="KW-1185">Reference proteome</keyword>
<evidence type="ECO:0000313" key="7">
    <source>
        <dbReference type="Proteomes" id="UP000078410"/>
    </source>
</evidence>
<evidence type="ECO:0000313" key="6">
    <source>
        <dbReference type="EMBL" id="OAT32123.1"/>
    </source>
</evidence>
<protein>
    <submittedName>
        <fullName evidence="6">Phage tail fiber protein</fullName>
    </submittedName>
</protein>
<dbReference type="RefSeq" id="WP_064559078.1">
    <property type="nucleotide sequence ID" value="NZ_LXER01000017.1"/>
</dbReference>
<comment type="caution">
    <text evidence="6">The sequence shown here is derived from an EMBL/GenBank/DDBJ whole genome shotgun (WGS) entry which is preliminary data.</text>
</comment>
<gene>
    <name evidence="6" type="ORF">M975_2015</name>
</gene>
<dbReference type="Pfam" id="PF12571">
    <property type="entry name" value="Phage_tail_fib"/>
    <property type="match status" value="1"/>
</dbReference>
<reference evidence="6 7" key="1">
    <citation type="submission" date="2016-04" db="EMBL/GenBank/DDBJ databases">
        <title>ATOL: Assembling a taxonomically balanced genome-scale reconstruction of the evolutionary history of the Enterobacteriaceae.</title>
        <authorList>
            <person name="Plunkett G.III."/>
            <person name="Neeno-Eckwall E.C."/>
            <person name="Glasner J.D."/>
            <person name="Perna N.T."/>
        </authorList>
    </citation>
    <scope>NUCLEOTIDE SEQUENCE [LARGE SCALE GENOMIC DNA]</scope>
    <source>
        <strain evidence="6 7">ATCC 51605</strain>
    </source>
</reference>
<dbReference type="GO" id="GO:0019062">
    <property type="term" value="P:virion attachment to host cell"/>
    <property type="evidence" value="ECO:0007669"/>
    <property type="project" value="InterPro"/>
</dbReference>
<feature type="signal peptide" evidence="3">
    <location>
        <begin position="1"/>
        <end position="21"/>
    </location>
</feature>
<dbReference type="InterPro" id="IPR051934">
    <property type="entry name" value="Phage_Tail_Fiber_Structural"/>
</dbReference>
<feature type="domain" description="Phage tail fibre protein N-terminal" evidence="4">
    <location>
        <begin position="1"/>
        <end position="151"/>
    </location>
</feature>
<dbReference type="Pfam" id="PF21882">
    <property type="entry name" value="Gp53-like_C"/>
    <property type="match status" value="1"/>
</dbReference>
<dbReference type="InterPro" id="IPR005068">
    <property type="entry name" value="Phage_lambda_Stf-r2"/>
</dbReference>
<keyword evidence="3" id="KW-0732">Signal</keyword>
<dbReference type="Gene3D" id="2.60.40.3940">
    <property type="match status" value="1"/>
</dbReference>
<evidence type="ECO:0000256" key="1">
    <source>
        <dbReference type="ARBA" id="ARBA00004328"/>
    </source>
</evidence>
<dbReference type="Proteomes" id="UP000078410">
    <property type="component" value="Unassembled WGS sequence"/>
</dbReference>
<evidence type="ECO:0000256" key="2">
    <source>
        <dbReference type="ARBA" id="ARBA00022581"/>
    </source>
</evidence>
<dbReference type="PANTHER" id="PTHR35191:SF1">
    <property type="entry name" value="PROPHAGE SIDE TAIL FIBER PROTEIN HOMOLOG STFQ-RELATED"/>
    <property type="match status" value="1"/>
</dbReference>
<dbReference type="AlphaFoldDB" id="A0A1B7IQU1"/>
<feature type="chain" id="PRO_5008594275" evidence="3">
    <location>
        <begin position="22"/>
        <end position="755"/>
    </location>
</feature>
<sequence>MAKFKTIITTAGAAKIAAVLAGTGSIVLDSHARMAVGDGNGTLPTPVPSQTALVHEVHRAALNSASIDARDPKNIIAELVIPPETGGFWMREMALYDAAGTLLAVGNMAETYKPSLTEGAGRKQVIRMVIAVSDVSAVTISIDSSTVMATKEYVDESIDKHEKSRKHPDATLTEKGFTQLNSATDSASETLAATPKAVKTVMDLTKTKAPVDSPVLTGTPKAPTPAAGTNTEQLATTAFVRAAVTALINSSPGVLDTLGEIAAALGNDANFAATMTAKLARKIDGDTCFAAGFVGGAVDLPYMRHATSDTAIGLPTESSVSTRFALKAPLASPALTGTPTAPTAAQTVNSTQIATTAFVKAALSALVNSSPAALDTLKELADALGNDANFATTMTDALARKINADTCRTAGFVGGDALLPYFRHTVTDAIINLATKQALNEGLALKAGTDGCELVGFFGDDEGRPYVRRKSSGTNIILATADSVTQRLEQKANLASPALTGTPTAPTAAQTVNSTQIATTAFVKAALSALVNSSPAALDTLKELADALGNDANFATTMTNALANKIDGDTCGAAGFVGGAAGSPYLRHKTTDTVITIATTAAMNNGLALKPGTDGCELVGFFGGDKGRPYVKQKSSGENIVLATAENLTNRLAEKMDTSGFAGTLGPTTGNQQLGAGKLIVQYGEFSIGAAAGSNTTVTFNRAFPNACVAVIPTPGSGGSSEQLGASGKNKTQATITKGIGDVNARAGFYVALGY</sequence>
<dbReference type="GO" id="GO:0046718">
    <property type="term" value="P:symbiont entry into host cell"/>
    <property type="evidence" value="ECO:0007669"/>
    <property type="project" value="InterPro"/>
</dbReference>
<comment type="subcellular location">
    <subcellularLocation>
        <location evidence="1">Virion</location>
    </subcellularLocation>
</comment>
<dbReference type="Pfam" id="PF03406">
    <property type="entry name" value="Phage_fiber_2"/>
    <property type="match status" value="1"/>
</dbReference>
<dbReference type="InterPro" id="IPR022225">
    <property type="entry name" value="Phage_tail_fibre_N"/>
</dbReference>
<organism evidence="6 7">
    <name type="scientific">Buttiauxella brennerae ATCC 51605</name>
    <dbReference type="NCBI Taxonomy" id="1354251"/>
    <lineage>
        <taxon>Bacteria</taxon>
        <taxon>Pseudomonadati</taxon>
        <taxon>Pseudomonadota</taxon>
        <taxon>Gammaproteobacteria</taxon>
        <taxon>Enterobacterales</taxon>
        <taxon>Enterobacteriaceae</taxon>
        <taxon>Buttiauxella</taxon>
    </lineage>
</organism>
<evidence type="ECO:0000259" key="5">
    <source>
        <dbReference type="Pfam" id="PF21882"/>
    </source>
</evidence>
<dbReference type="PATRIC" id="fig|1354251.4.peg.2085"/>
<dbReference type="EMBL" id="LXER01000017">
    <property type="protein sequence ID" value="OAT32123.1"/>
    <property type="molecule type" value="Genomic_DNA"/>
</dbReference>
<accession>A0A1B7IQU1</accession>
<evidence type="ECO:0000259" key="4">
    <source>
        <dbReference type="Pfam" id="PF12571"/>
    </source>
</evidence>
<proteinExistence type="predicted"/>
<dbReference type="InterPro" id="IPR054075">
    <property type="entry name" value="Gp53-like_C"/>
</dbReference>
<keyword evidence="2" id="KW-0945">Host-virus interaction</keyword>